<dbReference type="PANTHER" id="PTHR33112">
    <property type="entry name" value="DOMAIN PROTEIN, PUTATIVE-RELATED"/>
    <property type="match status" value="1"/>
</dbReference>
<name>A0AAE8MCE5_9HYPO</name>
<dbReference type="PANTHER" id="PTHR33112:SF16">
    <property type="entry name" value="HETEROKARYON INCOMPATIBILITY DOMAIN-CONTAINING PROTEIN"/>
    <property type="match status" value="1"/>
</dbReference>
<evidence type="ECO:0000259" key="1">
    <source>
        <dbReference type="Pfam" id="PF06985"/>
    </source>
</evidence>
<proteinExistence type="predicted"/>
<gene>
    <name evidence="2" type="ORF">FTOL_07774</name>
</gene>
<keyword evidence="3" id="KW-1185">Reference proteome</keyword>
<evidence type="ECO:0000313" key="2">
    <source>
        <dbReference type="EMBL" id="SPJ79383.1"/>
    </source>
</evidence>
<dbReference type="Proteomes" id="UP001187734">
    <property type="component" value="Unassembled WGS sequence"/>
</dbReference>
<accession>A0AAE8MCE5</accession>
<dbReference type="AlphaFoldDB" id="A0AAE8MCE5"/>
<organism evidence="2 3">
    <name type="scientific">Fusarium torulosum</name>
    <dbReference type="NCBI Taxonomy" id="33205"/>
    <lineage>
        <taxon>Eukaryota</taxon>
        <taxon>Fungi</taxon>
        <taxon>Dikarya</taxon>
        <taxon>Ascomycota</taxon>
        <taxon>Pezizomycotina</taxon>
        <taxon>Sordariomycetes</taxon>
        <taxon>Hypocreomycetidae</taxon>
        <taxon>Hypocreales</taxon>
        <taxon>Nectriaceae</taxon>
        <taxon>Fusarium</taxon>
    </lineage>
</organism>
<protein>
    <submittedName>
        <fullName evidence="2">Related to tol protein</fullName>
    </submittedName>
</protein>
<reference evidence="2" key="1">
    <citation type="submission" date="2018-03" db="EMBL/GenBank/DDBJ databases">
        <authorList>
            <person name="Guldener U."/>
        </authorList>
    </citation>
    <scope>NUCLEOTIDE SEQUENCE</scope>
</reference>
<dbReference type="Pfam" id="PF06985">
    <property type="entry name" value="HET"/>
    <property type="match status" value="1"/>
</dbReference>
<evidence type="ECO:0000313" key="3">
    <source>
        <dbReference type="Proteomes" id="UP001187734"/>
    </source>
</evidence>
<dbReference type="EMBL" id="ONZP01000267">
    <property type="protein sequence ID" value="SPJ79383.1"/>
    <property type="molecule type" value="Genomic_DNA"/>
</dbReference>
<comment type="caution">
    <text evidence="2">The sequence shown here is derived from an EMBL/GenBank/DDBJ whole genome shotgun (WGS) entry which is preliminary data.</text>
</comment>
<feature type="domain" description="Heterokaryon incompatibility" evidence="1">
    <location>
        <begin position="210"/>
        <end position="377"/>
    </location>
</feature>
<dbReference type="InterPro" id="IPR010730">
    <property type="entry name" value="HET"/>
</dbReference>
<sequence length="690" mass="78964">MTLCDLCKTLPLDKLPSIPPHIKDGYMSGHPHIQQFYGWRQEDKGFLYHQSLETLQGAATDLNCGLCNLVLDQVLRAKAELDEANESYQFAWPLWEFWLVRRPAGGHGFWVMTFTNETKGSEARLVAAIGLCAKDGDPLQAVIRGRPVEQQRGTPTAIRRVRNWLNECDKHSDCLPTEPVLPTRVIDVGNEVGSPYVSLYETEDRTVKQYVALSYCWGQTPQFTTTRSTLQDRKRCIMVSHLPKTHQDAIRLTQELGIRYIWIDSICIIQDDKEDWEHESANMLSVYANASLTIAASNGNDSHKGLFTEIPSRNYVQIDCAFEGIQGQALAFNCPLNAEAFCIETEREKKHPRFPVFLDYITLPEEPLSGRGWTLQERVLSRRTLHYSGQQMFFECNKAYQGEDGLFLRARFDTIHQKINARDKDLEGIDSEGQPSISKDASMKLWYRLLWIYGQRKLSRPSDKLPAISGIASIFAKRLNDQYVAGLWRSDLIVGLNWQSPNCKHVKEYRAPSWSWASVDGIIGFSPEFLYKPLATIIDVEVDLKGANPYGEVLEGRIRICAPMRRLYLAENDRMMGGDKSRRRTGLELRMENVKDEEVFGSFDYYEFEDDFSQEAAKMLERIQGKEIFALVLLDLLELGEEQCPLKGLIIVKVQGGEEYQRCGTIRLPRRALKQSFERDEDERTNVTLV</sequence>